<reference evidence="4 5" key="1">
    <citation type="submission" date="2020-01" db="EMBL/GenBank/DDBJ databases">
        <title>Genomes of bacteria type strains.</title>
        <authorList>
            <person name="Chen J."/>
            <person name="Zhu S."/>
            <person name="Yang J."/>
        </authorList>
    </citation>
    <scope>NUCLEOTIDE SEQUENCE [LARGE SCALE GENOMIC DNA]</scope>
    <source>
        <strain evidence="4 5">LMG 24078</strain>
    </source>
</reference>
<dbReference type="SMART" id="SM00448">
    <property type="entry name" value="REC"/>
    <property type="match status" value="1"/>
</dbReference>
<dbReference type="Pfam" id="PF00072">
    <property type="entry name" value="Response_reg"/>
    <property type="match status" value="1"/>
</dbReference>
<evidence type="ECO:0000256" key="1">
    <source>
        <dbReference type="PROSITE-ProRule" id="PRU00169"/>
    </source>
</evidence>
<dbReference type="InterPro" id="IPR011006">
    <property type="entry name" value="CheY-like_superfamily"/>
</dbReference>
<dbReference type="SUPFAM" id="SSF48452">
    <property type="entry name" value="TPR-like"/>
    <property type="match status" value="1"/>
</dbReference>
<dbReference type="EMBL" id="JAAAWO010000010">
    <property type="protein sequence ID" value="NDW16495.1"/>
    <property type="molecule type" value="Genomic_DNA"/>
</dbReference>
<dbReference type="InterPro" id="IPR011990">
    <property type="entry name" value="TPR-like_helical_dom_sf"/>
</dbReference>
<name>A0A6N9TK57_9ALTE</name>
<dbReference type="Gene3D" id="1.25.40.10">
    <property type="entry name" value="Tetratricopeptide repeat domain"/>
    <property type="match status" value="1"/>
</dbReference>
<feature type="compositionally biased region" description="Basic and acidic residues" evidence="2">
    <location>
        <begin position="577"/>
        <end position="589"/>
    </location>
</feature>
<evidence type="ECO:0000256" key="2">
    <source>
        <dbReference type="SAM" id="MobiDB-lite"/>
    </source>
</evidence>
<dbReference type="Proteomes" id="UP000471381">
    <property type="component" value="Unassembled WGS sequence"/>
</dbReference>
<feature type="domain" description="Response regulatory" evidence="3">
    <location>
        <begin position="15"/>
        <end position="134"/>
    </location>
</feature>
<dbReference type="InterPro" id="IPR001789">
    <property type="entry name" value="Sig_transdc_resp-reg_receiver"/>
</dbReference>
<dbReference type="InterPro" id="IPR019734">
    <property type="entry name" value="TPR_rpt"/>
</dbReference>
<feature type="compositionally biased region" description="Low complexity" evidence="2">
    <location>
        <begin position="564"/>
        <end position="576"/>
    </location>
</feature>
<feature type="region of interest" description="Disordered" evidence="2">
    <location>
        <begin position="564"/>
        <end position="589"/>
    </location>
</feature>
<dbReference type="Gene3D" id="3.40.50.2300">
    <property type="match status" value="1"/>
</dbReference>
<gene>
    <name evidence="4" type="ORF">GTQ48_13325</name>
</gene>
<evidence type="ECO:0000313" key="4">
    <source>
        <dbReference type="EMBL" id="NDW16495.1"/>
    </source>
</evidence>
<proteinExistence type="predicted"/>
<dbReference type="GO" id="GO:0000160">
    <property type="term" value="P:phosphorelay signal transduction system"/>
    <property type="evidence" value="ECO:0007669"/>
    <property type="project" value="InterPro"/>
</dbReference>
<accession>A0A6N9TK57</accession>
<dbReference type="AlphaFoldDB" id="A0A6N9TK57"/>
<comment type="caution">
    <text evidence="4">The sequence shown here is derived from an EMBL/GenBank/DDBJ whole genome shotgun (WGS) entry which is preliminary data.</text>
</comment>
<dbReference type="SMART" id="SM00028">
    <property type="entry name" value="TPR"/>
    <property type="match status" value="3"/>
</dbReference>
<dbReference type="RefSeq" id="WP_163107111.1">
    <property type="nucleotide sequence ID" value="NZ_JAAAWO010000010.1"/>
</dbReference>
<organism evidence="4 5">
    <name type="scientific">Alteromonas genovensis</name>
    <dbReference type="NCBI Taxonomy" id="471225"/>
    <lineage>
        <taxon>Bacteria</taxon>
        <taxon>Pseudomonadati</taxon>
        <taxon>Pseudomonadota</taxon>
        <taxon>Gammaproteobacteria</taxon>
        <taxon>Alteromonadales</taxon>
        <taxon>Alteromonadaceae</taxon>
        <taxon>Alteromonas/Salinimonas group</taxon>
        <taxon>Alteromonas</taxon>
    </lineage>
</organism>
<comment type="caution">
    <text evidence="1">Lacks conserved residue(s) required for the propagation of feature annotation.</text>
</comment>
<keyword evidence="5" id="KW-1185">Reference proteome</keyword>
<dbReference type="PROSITE" id="PS50110">
    <property type="entry name" value="RESPONSE_REGULATORY"/>
    <property type="match status" value="1"/>
</dbReference>
<evidence type="ECO:0000259" key="3">
    <source>
        <dbReference type="PROSITE" id="PS50110"/>
    </source>
</evidence>
<evidence type="ECO:0000313" key="5">
    <source>
        <dbReference type="Proteomes" id="UP000471381"/>
    </source>
</evidence>
<dbReference type="SUPFAM" id="SSF52172">
    <property type="entry name" value="CheY-like"/>
    <property type="match status" value="1"/>
</dbReference>
<protein>
    <submittedName>
        <fullName evidence="4">Response regulator</fullName>
    </submittedName>
</protein>
<sequence>MLEKIPDPVPREDLHVLVIDNQGLVHDVVASALHEVGINHVSSAFNAFHAKRLCETRQFDFVLLAFNVSHDKDGFHLFEELKHLNYINDTTTVIFLSAETSTELVNCIVELQPHDFWVKPLQRTKIVSRLQYLLHIRYKLHKMLHCMQNGDYSTAMYYAERQLKDSSLIEYHPRIKRLIGDCLLQLRDFETAENYFRELLQSMDHAWVHIGLTRSLLRQDELEEAQLIVDDLLQRPDTRFLTFDLLAQYFIEKEQFDIAYEQMKEASRLAPRNIERNKRLWDLARLNHDKIGQLSAVQNMAKFAKNSIHDSPQLSLNVIRSTIDLATSLGGTDAEKYIQRAQHDLDNVAQQKGVRTELGEQVNVIKARVLCLKDDKKGAEQVMKQSSANTDGLSMEDSLDKMKAFHELGMREHCISILEKLRKQIEGDTFTSQVVDEYLKQESIERNEIQFTPKELKHMATVNYKENRLGPAYNNLRQALTISPTDKQVALSLLKIITNIHVGEDLTEDQIASAKAAAKVLVEGKLSPTQAEKRDMYIQRLGLEIDDVHASDFIGVLSQEVSALDSSSSNSSALQSSDKDGAKEREASQ</sequence>